<gene>
    <name evidence="2" type="ORF">PSS4_v1_30010</name>
    <name evidence="1" type="ORF">RSP824_12695</name>
    <name evidence="3" type="ORF">TO10_v1_330058</name>
</gene>
<reference evidence="1" key="2">
    <citation type="submission" date="2018-01" db="EMBL/GenBank/DDBJ databases">
        <title>Ralstonia pseudosolanacearum P824 infects blueberry.</title>
        <authorList>
            <person name="Bocsanczy A.M."/>
            <person name="Norman D.J."/>
        </authorList>
    </citation>
    <scope>NUCLEOTIDE SEQUENCE</scope>
    <source>
        <strain evidence="1">P824</strain>
    </source>
</reference>
<protein>
    <submittedName>
        <fullName evidence="2">Uncharacterized protein</fullName>
    </submittedName>
</protein>
<dbReference type="EMBL" id="LN899827">
    <property type="protein sequence ID" value="CUV45430.1"/>
    <property type="molecule type" value="Genomic_DNA"/>
</dbReference>
<dbReference type="Proteomes" id="UP000262427">
    <property type="component" value="Chromosome CM"/>
</dbReference>
<evidence type="ECO:0000313" key="3">
    <source>
        <dbReference type="EMBL" id="CUV45430.1"/>
    </source>
</evidence>
<reference evidence="4" key="3">
    <citation type="submission" date="2018-01" db="EMBL/GenBank/DDBJ databases">
        <title>Raltonia solanacearum P824 infects blueberry.</title>
        <authorList>
            <person name="Bocsanczy A.M."/>
            <person name="Norman D.J."/>
        </authorList>
    </citation>
    <scope>NUCLEOTIDE SEQUENCE [LARGE SCALE GENOMIC DNA]</scope>
    <source>
        <strain evidence="4">P824</strain>
    </source>
</reference>
<sequence>MPNLWRQFEDLLPDAPLLVGAVVTRHNDGTVTVQLLGGGLVRVTGAGEPGDRLFVRGSEVVGPAPTLPTVDIEI</sequence>
<dbReference type="PATRIC" id="fig|305.107.peg.1027"/>
<organism evidence="2">
    <name type="scientific">Ralstonia solanacearum</name>
    <name type="common">Pseudomonas solanacearum</name>
    <dbReference type="NCBI Taxonomy" id="305"/>
    <lineage>
        <taxon>Bacteria</taxon>
        <taxon>Pseudomonadati</taxon>
        <taxon>Pseudomonadota</taxon>
        <taxon>Betaproteobacteria</taxon>
        <taxon>Burkholderiales</taxon>
        <taxon>Burkholderiaceae</taxon>
        <taxon>Ralstonia</taxon>
        <taxon>Ralstonia solanacearum species complex</taxon>
    </lineage>
</organism>
<evidence type="ECO:0000313" key="4">
    <source>
        <dbReference type="Proteomes" id="UP000262427"/>
    </source>
</evidence>
<name>A0A0S4U2Z0_RALSL</name>
<dbReference type="EMBL" id="LN899821">
    <property type="protein sequence ID" value="CUV16065.1"/>
    <property type="molecule type" value="Genomic_DNA"/>
</dbReference>
<dbReference type="EMBL" id="CP025741">
    <property type="protein sequence ID" value="AYA47270.1"/>
    <property type="molecule type" value="Genomic_DNA"/>
</dbReference>
<proteinExistence type="predicted"/>
<evidence type="ECO:0000313" key="2">
    <source>
        <dbReference type="EMBL" id="CUV16065.1"/>
    </source>
</evidence>
<reference evidence="2" key="1">
    <citation type="submission" date="2015-10" db="EMBL/GenBank/DDBJ databases">
        <authorList>
            <person name="Gilbert D.G."/>
        </authorList>
    </citation>
    <scope>NUCLEOTIDE SEQUENCE</scope>
    <source>
        <strain evidence="2">Phyl III-seqv23</strain>
    </source>
</reference>
<dbReference type="AlphaFoldDB" id="A0A0S4U2Z0"/>
<accession>A0A0S4U2Z0</accession>
<evidence type="ECO:0000313" key="1">
    <source>
        <dbReference type="EMBL" id="AYA47270.1"/>
    </source>
</evidence>